<dbReference type="Proteomes" id="UP001301350">
    <property type="component" value="Unassembled WGS sequence"/>
</dbReference>
<evidence type="ECO:0000259" key="2">
    <source>
        <dbReference type="SMART" id="SM00897"/>
    </source>
</evidence>
<reference evidence="4 5" key="1">
    <citation type="submission" date="2022-07" db="EMBL/GenBank/DDBJ databases">
        <title>Genome-wide signatures of adaptation to extreme environments.</title>
        <authorList>
            <person name="Cho C.H."/>
            <person name="Yoon H.S."/>
        </authorList>
    </citation>
    <scope>NUCLEOTIDE SEQUENCE [LARGE SCALE GENOMIC DNA]</scope>
    <source>
        <strain evidence="4 5">DBV 063 E5</strain>
    </source>
</reference>
<feature type="region of interest" description="Disordered" evidence="1">
    <location>
        <begin position="530"/>
        <end position="584"/>
    </location>
</feature>
<evidence type="ECO:0000259" key="3">
    <source>
        <dbReference type="SMART" id="SM01204"/>
    </source>
</evidence>
<sequence>MVVKLSPGTGTHERERSNVKADAAAVRSVSFVIAAALSSRATRGLQAGVTSCGCRAPNGNGTVRWTPFRRRRQFTSMRARWTRRQTSPVMARGGDCDREDDAHEAVGPRRAAREEVFQPFRDYEEEFLRGDPDKIAFASAISTEEDIEKAADECVDMAMARLPRTHPTTGADAENWEARPRLAIVFASTGYRLRSTSLGAALRSEGALEKLVPRLRQRLPNDVRIIGCTGAGVIGTTTSGIPMEVEANEAITRAAISASGSGESEDENAHAHHRRRRRRDCALSLTLVYLPGDVGMQVFQVERSDLPGLDARQDAWHRLIWGARRPHAATAVPTEAAVTSTRALAGAPVDPHAPDALQALFLFAEPSFMRHGDLDAFLAGMDFTFPHATKVGAVAAAHSCEPQAGERADFVTAEGVPRIGVRPQLFCTMPRDLLHPERGAMYPFGCVGVALTGNVAVDALVVPSCRPIGPTYYVRRAMGNLIYELENATSQRTDTVVGVLRDVITELDEGDRRLVANRLLVGVAQEPIGAVFQPPPSSSSEESGDERRRADGKRRPSSADGNRRRRRSDRSRDPSPPPSDADERLAASQYAIRQVFGVSLRDGAVAIANGAQPGQRLRLFVMDAAAARSTVEHALQNYKREQLTRLLSGQANPPVGACVFPCMERGELFFRERDVESFEVSRYMSTPVSGVFCGGEIGPFRGATAKTHLHEYASVYGILRARYPHPVRVAEPEAERESEKREEE</sequence>
<dbReference type="InterPro" id="IPR019494">
    <property type="entry name" value="FIST_C"/>
</dbReference>
<accession>A0AAV9IZM5</accession>
<protein>
    <recommendedName>
        <fullName evidence="6">FIST C-domain domain-containing protein</fullName>
    </recommendedName>
</protein>
<dbReference type="PANTHER" id="PTHR14939">
    <property type="entry name" value="F-BOX ONLY PROTEIN 22"/>
    <property type="match status" value="1"/>
</dbReference>
<dbReference type="Pfam" id="PF10442">
    <property type="entry name" value="FIST_C"/>
    <property type="match status" value="1"/>
</dbReference>
<keyword evidence="5" id="KW-1185">Reference proteome</keyword>
<feature type="domain" description="FIST C-domain" evidence="3">
    <location>
        <begin position="496"/>
        <end position="700"/>
    </location>
</feature>
<evidence type="ECO:0008006" key="6">
    <source>
        <dbReference type="Google" id="ProtNLM"/>
    </source>
</evidence>
<dbReference type="Pfam" id="PF08495">
    <property type="entry name" value="FIST"/>
    <property type="match status" value="1"/>
</dbReference>
<evidence type="ECO:0000256" key="1">
    <source>
        <dbReference type="SAM" id="MobiDB-lite"/>
    </source>
</evidence>
<organism evidence="4 5">
    <name type="scientific">Cyanidium caldarium</name>
    <name type="common">Red alga</name>
    <dbReference type="NCBI Taxonomy" id="2771"/>
    <lineage>
        <taxon>Eukaryota</taxon>
        <taxon>Rhodophyta</taxon>
        <taxon>Bangiophyceae</taxon>
        <taxon>Cyanidiales</taxon>
        <taxon>Cyanidiaceae</taxon>
        <taxon>Cyanidium</taxon>
    </lineage>
</organism>
<gene>
    <name evidence="4" type="ORF">CDCA_CDCA13G3611</name>
</gene>
<dbReference type="SMART" id="SM00897">
    <property type="entry name" value="FIST"/>
    <property type="match status" value="1"/>
</dbReference>
<evidence type="ECO:0000313" key="5">
    <source>
        <dbReference type="Proteomes" id="UP001301350"/>
    </source>
</evidence>
<comment type="caution">
    <text evidence="4">The sequence shown here is derived from an EMBL/GenBank/DDBJ whole genome shotgun (WGS) entry which is preliminary data.</text>
</comment>
<dbReference type="PANTHER" id="PTHR14939:SF5">
    <property type="entry name" value="F-BOX ONLY PROTEIN 22"/>
    <property type="match status" value="1"/>
</dbReference>
<name>A0AAV9IZM5_CYACA</name>
<evidence type="ECO:0000313" key="4">
    <source>
        <dbReference type="EMBL" id="KAK4537586.1"/>
    </source>
</evidence>
<proteinExistence type="predicted"/>
<dbReference type="EMBL" id="JANCYW010000013">
    <property type="protein sequence ID" value="KAK4537586.1"/>
    <property type="molecule type" value="Genomic_DNA"/>
</dbReference>
<feature type="compositionally biased region" description="Basic and acidic residues" evidence="1">
    <location>
        <begin position="94"/>
        <end position="110"/>
    </location>
</feature>
<dbReference type="SMART" id="SM01204">
    <property type="entry name" value="FIST_C"/>
    <property type="match status" value="1"/>
</dbReference>
<dbReference type="InterPro" id="IPR013702">
    <property type="entry name" value="FIST_domain_N"/>
</dbReference>
<feature type="region of interest" description="Disordered" evidence="1">
    <location>
        <begin position="81"/>
        <end position="110"/>
    </location>
</feature>
<dbReference type="AlphaFoldDB" id="A0AAV9IZM5"/>
<feature type="domain" description="FIST" evidence="2">
    <location>
        <begin position="194"/>
        <end position="489"/>
    </location>
</feature>